<keyword evidence="2 3" id="KW-0663">Pyridoxal phosphate</keyword>
<organism evidence="4 5">
    <name type="scientific">Paenibacillus terrae</name>
    <dbReference type="NCBI Taxonomy" id="159743"/>
    <lineage>
        <taxon>Bacteria</taxon>
        <taxon>Bacillati</taxon>
        <taxon>Bacillota</taxon>
        <taxon>Bacilli</taxon>
        <taxon>Bacillales</taxon>
        <taxon>Paenibacillaceae</taxon>
        <taxon>Paenibacillus</taxon>
    </lineage>
</organism>
<sequence length="385" mass="43488">MINFNVPAIVGKEGEYIKESFSSGHLSGDGEFTRLCANWFDRTFNVKKTLITTSCTHALEMAAILLDIQQGDEIIMPSYTFVSTANAFVLRGAKIVFVDIRPDTMNIDEDLIEDAITDKTKVIVPVHYAGVACDMDKILDLANRYNLVVVEDAAQGILSEYKGRKLGTIGHLGCISFHETKNVHCGEGGALLVNDDQFVEKAEIIREKGTNRSKFFRGQVDKYTWVNIGSSYLPSELNTAFLMAQLEAAEMITKNRLASWNLYFNRLKPLSDEKLIDIPCIPLGNAHNAHIFYIKVRDLEIRTELLNFLRRHEIMAVFHYVPLHSSEAGLKHSSFIGRDVYTTRESERLIRLPLYFNIDESDINRIVDCIYNFFLQNSSSLVGGV</sequence>
<dbReference type="NCBIfam" id="NF008687">
    <property type="entry name" value="PRK11706.1"/>
    <property type="match status" value="1"/>
</dbReference>
<evidence type="ECO:0000313" key="4">
    <source>
        <dbReference type="EMBL" id="TKH45564.1"/>
    </source>
</evidence>
<evidence type="ECO:0000256" key="2">
    <source>
        <dbReference type="PIRSR" id="PIRSR000390-2"/>
    </source>
</evidence>
<dbReference type="InterPro" id="IPR015421">
    <property type="entry name" value="PyrdxlP-dep_Trfase_major"/>
</dbReference>
<dbReference type="AlphaFoldDB" id="A0A4U2Q6N2"/>
<evidence type="ECO:0000256" key="3">
    <source>
        <dbReference type="RuleBase" id="RU004508"/>
    </source>
</evidence>
<dbReference type="PANTHER" id="PTHR30244:SF34">
    <property type="entry name" value="DTDP-4-AMINO-4,6-DIDEOXYGALACTOSE TRANSAMINASE"/>
    <property type="match status" value="1"/>
</dbReference>
<dbReference type="Gene3D" id="3.40.640.10">
    <property type="entry name" value="Type I PLP-dependent aspartate aminotransferase-like (Major domain)"/>
    <property type="match status" value="1"/>
</dbReference>
<reference evidence="4 5" key="1">
    <citation type="submission" date="2018-01" db="EMBL/GenBank/DDBJ databases">
        <title>Bacillales members from the olive rhizosphere are effective biological control agents against Verticillium dahliae.</title>
        <authorList>
            <person name="Gomez-Lama C."/>
            <person name="Legarda G."/>
            <person name="Ruano-Rosa D."/>
            <person name="Pizarro-Tobias P."/>
            <person name="Valverde-Corredor A."/>
            <person name="Niqui J.L."/>
            <person name="Trivino J.C."/>
            <person name="Roca A."/>
            <person name="Mercado-Blanco J."/>
        </authorList>
    </citation>
    <scope>NUCLEOTIDE SEQUENCE [LARGE SCALE GENOMIC DNA]</scope>
    <source>
        <strain evidence="4 5">PIC167</strain>
    </source>
</reference>
<dbReference type="CDD" id="cd00616">
    <property type="entry name" value="AHBA_syn"/>
    <property type="match status" value="1"/>
</dbReference>
<dbReference type="Proteomes" id="UP000308114">
    <property type="component" value="Unassembled WGS sequence"/>
</dbReference>
<dbReference type="GO" id="GO:0000271">
    <property type="term" value="P:polysaccharide biosynthetic process"/>
    <property type="evidence" value="ECO:0007669"/>
    <property type="project" value="TreeGrafter"/>
</dbReference>
<name>A0A4U2Q6N2_9BACL</name>
<comment type="similarity">
    <text evidence="3">Belongs to the DegT/DnrJ/EryC1 family.</text>
</comment>
<dbReference type="Pfam" id="PF01041">
    <property type="entry name" value="DegT_DnrJ_EryC1"/>
    <property type="match status" value="1"/>
</dbReference>
<feature type="modified residue" description="N6-(pyridoxal phosphate)lysine" evidence="2">
    <location>
        <position position="181"/>
    </location>
</feature>
<dbReference type="PANTHER" id="PTHR30244">
    <property type="entry name" value="TRANSAMINASE"/>
    <property type="match status" value="1"/>
</dbReference>
<feature type="active site" description="Proton acceptor" evidence="1">
    <location>
        <position position="181"/>
    </location>
</feature>
<proteinExistence type="inferred from homology"/>
<dbReference type="InterPro" id="IPR015424">
    <property type="entry name" value="PyrdxlP-dep_Trfase"/>
</dbReference>
<dbReference type="NCBIfam" id="TIGR02379">
    <property type="entry name" value="ECA_wecE"/>
    <property type="match status" value="1"/>
</dbReference>
<dbReference type="SUPFAM" id="SSF53383">
    <property type="entry name" value="PLP-dependent transferases"/>
    <property type="match status" value="1"/>
</dbReference>
<dbReference type="FunFam" id="3.40.640.10:FF:000037">
    <property type="entry name" value="dTDP-4-amino-4,6-dideoxygalactose transaminase"/>
    <property type="match status" value="1"/>
</dbReference>
<dbReference type="EMBL" id="PNXQ01000005">
    <property type="protein sequence ID" value="TKH45564.1"/>
    <property type="molecule type" value="Genomic_DNA"/>
</dbReference>
<dbReference type="GO" id="GO:0030170">
    <property type="term" value="F:pyridoxal phosphate binding"/>
    <property type="evidence" value="ECO:0007669"/>
    <property type="project" value="TreeGrafter"/>
</dbReference>
<dbReference type="InterPro" id="IPR000653">
    <property type="entry name" value="DegT/StrS_aminotransferase"/>
</dbReference>
<evidence type="ECO:0000313" key="5">
    <source>
        <dbReference type="Proteomes" id="UP000308114"/>
    </source>
</evidence>
<dbReference type="PIRSF" id="PIRSF000390">
    <property type="entry name" value="PLP_StrS"/>
    <property type="match status" value="1"/>
</dbReference>
<dbReference type="InterPro" id="IPR012749">
    <property type="entry name" value="WecE-like"/>
</dbReference>
<comment type="caution">
    <text evidence="4">The sequence shown here is derived from an EMBL/GenBank/DDBJ whole genome shotgun (WGS) entry which is preliminary data.</text>
</comment>
<accession>A0A4U2Q6N2</accession>
<protein>
    <submittedName>
        <fullName evidence="4">dTDP-4-amino-4,6-dideoxygalactose transaminase</fullName>
    </submittedName>
</protein>
<gene>
    <name evidence="4" type="ORF">C1I60_03620</name>
</gene>
<dbReference type="GO" id="GO:0019180">
    <property type="term" value="F:dTDP-4-amino-4,6-dideoxygalactose transaminase activity"/>
    <property type="evidence" value="ECO:0007669"/>
    <property type="project" value="TreeGrafter"/>
</dbReference>
<evidence type="ECO:0000256" key="1">
    <source>
        <dbReference type="PIRSR" id="PIRSR000390-1"/>
    </source>
</evidence>